<evidence type="ECO:0000256" key="1">
    <source>
        <dbReference type="SAM" id="MobiDB-lite"/>
    </source>
</evidence>
<accession>A0A1G5QIJ5</accession>
<dbReference type="Proteomes" id="UP000199648">
    <property type="component" value="Unassembled WGS sequence"/>
</dbReference>
<name>A0A1G5QIJ5_9GAMM</name>
<sequence length="86" mass="9591">MHIMQGAFRREWRALCKKRNAADGRSAARPKGAPQKRHDGIAERDKGITIAWALRLVLTLLGDFESIAKHAIVHETCPIHPVQANS</sequence>
<organism evidence="2 3">
    <name type="scientific">Thiohalomonas denitrificans</name>
    <dbReference type="NCBI Taxonomy" id="415747"/>
    <lineage>
        <taxon>Bacteria</taxon>
        <taxon>Pseudomonadati</taxon>
        <taxon>Pseudomonadota</taxon>
        <taxon>Gammaproteobacteria</taxon>
        <taxon>Thiohalomonadales</taxon>
        <taxon>Thiohalomonadaceae</taxon>
        <taxon>Thiohalomonas</taxon>
    </lineage>
</organism>
<dbReference type="AlphaFoldDB" id="A0A1G5QIJ5"/>
<protein>
    <submittedName>
        <fullName evidence="2">Uncharacterized protein</fullName>
    </submittedName>
</protein>
<evidence type="ECO:0000313" key="2">
    <source>
        <dbReference type="EMBL" id="SCZ61448.1"/>
    </source>
</evidence>
<dbReference type="EMBL" id="FMWD01000006">
    <property type="protein sequence ID" value="SCZ61448.1"/>
    <property type="molecule type" value="Genomic_DNA"/>
</dbReference>
<feature type="region of interest" description="Disordered" evidence="1">
    <location>
        <begin position="19"/>
        <end position="41"/>
    </location>
</feature>
<gene>
    <name evidence="2" type="ORF">SAMN03097708_02137</name>
</gene>
<keyword evidence="3" id="KW-1185">Reference proteome</keyword>
<proteinExistence type="predicted"/>
<evidence type="ECO:0000313" key="3">
    <source>
        <dbReference type="Proteomes" id="UP000199648"/>
    </source>
</evidence>
<dbReference type="OrthoDB" id="5799167at2"/>
<reference evidence="2 3" key="1">
    <citation type="submission" date="2016-10" db="EMBL/GenBank/DDBJ databases">
        <authorList>
            <person name="de Groot N.N."/>
        </authorList>
    </citation>
    <scope>NUCLEOTIDE SEQUENCE [LARGE SCALE GENOMIC DNA]</scope>
    <source>
        <strain evidence="2 3">HLD2</strain>
    </source>
</reference>